<evidence type="ECO:0000256" key="10">
    <source>
        <dbReference type="RuleBase" id="RU361153"/>
    </source>
</evidence>
<keyword evidence="6 10" id="KW-0326">Glycosidase</keyword>
<evidence type="ECO:0000256" key="5">
    <source>
        <dbReference type="ARBA" id="ARBA00022801"/>
    </source>
</evidence>
<evidence type="ECO:0000256" key="2">
    <source>
        <dbReference type="ARBA" id="ARBA00005641"/>
    </source>
</evidence>
<dbReference type="AlphaFoldDB" id="A0AA91PXE3"/>
<dbReference type="GO" id="GO:0004338">
    <property type="term" value="F:glucan exo-1,3-beta-glucosidase activity"/>
    <property type="evidence" value="ECO:0007669"/>
    <property type="project" value="UniProtKB-EC"/>
</dbReference>
<reference evidence="13 14" key="1">
    <citation type="submission" date="2017-04" db="EMBL/GenBank/DDBJ databases">
        <title>Draft genome of the yeast Clavispora lusitaniae type strain CBS 6936.</title>
        <authorList>
            <person name="Durrens P."/>
            <person name="Klopp C."/>
            <person name="Biteau N."/>
            <person name="Fitton-Ouhabi V."/>
            <person name="Dementhon K."/>
            <person name="Accoceberry I."/>
            <person name="Sherman D.J."/>
            <person name="Noel T."/>
        </authorList>
    </citation>
    <scope>NUCLEOTIDE SEQUENCE [LARGE SCALE GENOMIC DNA]</scope>
    <source>
        <strain evidence="13 14">CBS 6936</strain>
    </source>
</reference>
<evidence type="ECO:0000256" key="7">
    <source>
        <dbReference type="ARBA" id="ARBA00023316"/>
    </source>
</evidence>
<dbReference type="InterPro" id="IPR001547">
    <property type="entry name" value="Glyco_hydro_5"/>
</dbReference>
<dbReference type="EC" id="3.2.1.58" evidence="9"/>
<evidence type="ECO:0000256" key="11">
    <source>
        <dbReference type="SAM" id="SignalP"/>
    </source>
</evidence>
<organism evidence="13 14">
    <name type="scientific">Clavispora lusitaniae</name>
    <name type="common">Candida lusitaniae</name>
    <dbReference type="NCBI Taxonomy" id="36911"/>
    <lineage>
        <taxon>Eukaryota</taxon>
        <taxon>Fungi</taxon>
        <taxon>Dikarya</taxon>
        <taxon>Ascomycota</taxon>
        <taxon>Saccharomycotina</taxon>
        <taxon>Pichiomycetes</taxon>
        <taxon>Metschnikowiaceae</taxon>
        <taxon>Clavispora</taxon>
    </lineage>
</organism>
<dbReference type="Pfam" id="PF00150">
    <property type="entry name" value="Cellulase"/>
    <property type="match status" value="1"/>
</dbReference>
<proteinExistence type="inferred from homology"/>
<dbReference type="KEGG" id="clus:A9F13_13g00407"/>
<dbReference type="GO" id="GO:0009986">
    <property type="term" value="C:cell surface"/>
    <property type="evidence" value="ECO:0007669"/>
    <property type="project" value="TreeGrafter"/>
</dbReference>
<sequence length="485" mass="55975">MSSWLTALFGIFLLVPQVFGLRRDFNTSAYNSTTFANSSDSFPYKNSFTSNNFQFKGITLGGWLVLEPYITPSIFAKVNGTTDHKIIDEYHLCKYLGDEAHDILTQHWSSWYNESDFRDIKNYGFNMIRIPIGYWAFEKLKGDPYVMGAQEYLDRAIDWAHKYDLKVWVDLHGAPGSQNGFDNSGLFLNNTPTWQDKQENIDLTSRVLQKIYTKYGSKEFSEKYGDTILGIEVLNEPLGGKLSMDKLKDFYKKSYYDARLYQDTNNTIVLHDAFQGLGYWNHFLDTRGNSSSRLSNYNILIDHHHYEVFTPSQLNSTIEEHISNIANYASDINKEMEYHPAVVGEWSAALTDCTPFLNSIGYGTRWEGTAPYDNPPVNNTAYGKCADINNWDTWTKKHKVDTRKFIEIQLDRYENKTMGWIFWCYKTETTIEWDFVRLTKLGLFPQPFSDRKYIRNGHDTKPDSMGSKNSFSLGVLVAVSLALLI</sequence>
<gene>
    <name evidence="13" type="ORF">A9F13_13g00407</name>
</gene>
<comment type="similarity">
    <text evidence="2 10">Belongs to the glycosyl hydrolase 5 (cellulase A) family.</text>
</comment>
<feature type="domain" description="Glycoside hydrolase family 5" evidence="12">
    <location>
        <begin position="107"/>
        <end position="349"/>
    </location>
</feature>
<keyword evidence="7" id="KW-0961">Cell wall biogenesis/degradation</keyword>
<dbReference type="GO" id="GO:0005576">
    <property type="term" value="C:extracellular region"/>
    <property type="evidence" value="ECO:0007669"/>
    <property type="project" value="UniProtKB-SubCell"/>
</dbReference>
<dbReference type="InterPro" id="IPR017853">
    <property type="entry name" value="GH"/>
</dbReference>
<keyword evidence="3" id="KW-0964">Secreted</keyword>
<dbReference type="SUPFAM" id="SSF51445">
    <property type="entry name" value="(Trans)glycosidases"/>
    <property type="match status" value="1"/>
</dbReference>
<dbReference type="Gene3D" id="3.20.20.80">
    <property type="entry name" value="Glycosidases"/>
    <property type="match status" value="1"/>
</dbReference>
<dbReference type="PANTHER" id="PTHR31297">
    <property type="entry name" value="GLUCAN ENDO-1,6-BETA-GLUCOSIDASE B"/>
    <property type="match status" value="1"/>
</dbReference>
<keyword evidence="5 10" id="KW-0378">Hydrolase</keyword>
<dbReference type="PANTHER" id="PTHR31297:SF1">
    <property type="entry name" value="GLUCAN 1,3-BETA-GLUCOSIDASE I_II-RELATED"/>
    <property type="match status" value="1"/>
</dbReference>
<feature type="signal peptide" evidence="11">
    <location>
        <begin position="1"/>
        <end position="20"/>
    </location>
</feature>
<comment type="subcellular location">
    <subcellularLocation>
        <location evidence="1">Secreted</location>
    </subcellularLocation>
</comment>
<evidence type="ECO:0000256" key="1">
    <source>
        <dbReference type="ARBA" id="ARBA00004613"/>
    </source>
</evidence>
<evidence type="ECO:0000256" key="3">
    <source>
        <dbReference type="ARBA" id="ARBA00022525"/>
    </source>
</evidence>
<name>A0AA91PXE3_CLALS</name>
<evidence type="ECO:0000256" key="4">
    <source>
        <dbReference type="ARBA" id="ARBA00022729"/>
    </source>
</evidence>
<comment type="catalytic activity">
    <reaction evidence="8">
        <text>Successive hydrolysis of beta-D-glucose units from the non-reducing ends of (1-&gt;3)-beta-D-glucans, releasing alpha-glucose.</text>
        <dbReference type="EC" id="3.2.1.58"/>
    </reaction>
</comment>
<evidence type="ECO:0000259" key="12">
    <source>
        <dbReference type="Pfam" id="PF00150"/>
    </source>
</evidence>
<dbReference type="GO" id="GO:0071555">
    <property type="term" value="P:cell wall organization"/>
    <property type="evidence" value="ECO:0007669"/>
    <property type="project" value="UniProtKB-KW"/>
</dbReference>
<dbReference type="PROSITE" id="PS00659">
    <property type="entry name" value="GLYCOSYL_HYDROL_F5"/>
    <property type="match status" value="1"/>
</dbReference>
<evidence type="ECO:0000313" key="13">
    <source>
        <dbReference type="EMBL" id="OVF07344.1"/>
    </source>
</evidence>
<evidence type="ECO:0000256" key="8">
    <source>
        <dbReference type="ARBA" id="ARBA00036824"/>
    </source>
</evidence>
<comment type="caution">
    <text evidence="13">The sequence shown here is derived from an EMBL/GenBank/DDBJ whole genome shotgun (WGS) entry which is preliminary data.</text>
</comment>
<dbReference type="InterPro" id="IPR018087">
    <property type="entry name" value="Glyco_hydro_5_CS"/>
</dbReference>
<feature type="chain" id="PRO_5041740283" description="glucan 1,3-beta-glucosidase" evidence="11">
    <location>
        <begin position="21"/>
        <end position="485"/>
    </location>
</feature>
<accession>A0AA91PXE3</accession>
<protein>
    <recommendedName>
        <fullName evidence="9">glucan 1,3-beta-glucosidase</fullName>
        <ecNumber evidence="9">3.2.1.58</ecNumber>
    </recommendedName>
</protein>
<evidence type="ECO:0000256" key="9">
    <source>
        <dbReference type="ARBA" id="ARBA00038929"/>
    </source>
</evidence>
<evidence type="ECO:0000256" key="6">
    <source>
        <dbReference type="ARBA" id="ARBA00023295"/>
    </source>
</evidence>
<keyword evidence="4 11" id="KW-0732">Signal</keyword>
<dbReference type="EMBL" id="LYUB02000013">
    <property type="protein sequence ID" value="OVF07344.1"/>
    <property type="molecule type" value="Genomic_DNA"/>
</dbReference>
<evidence type="ECO:0000313" key="14">
    <source>
        <dbReference type="Proteomes" id="UP000195602"/>
    </source>
</evidence>
<dbReference type="InterPro" id="IPR050386">
    <property type="entry name" value="Glycosyl_hydrolase_5"/>
</dbReference>
<dbReference type="Proteomes" id="UP000195602">
    <property type="component" value="Unassembled WGS sequence"/>
</dbReference>
<dbReference type="GO" id="GO:0009251">
    <property type="term" value="P:glucan catabolic process"/>
    <property type="evidence" value="ECO:0007669"/>
    <property type="project" value="TreeGrafter"/>
</dbReference>